<dbReference type="SUPFAM" id="SSF50978">
    <property type="entry name" value="WD40 repeat-like"/>
    <property type="match status" value="1"/>
</dbReference>
<evidence type="ECO:0000256" key="2">
    <source>
        <dbReference type="ARBA" id="ARBA00022540"/>
    </source>
</evidence>
<dbReference type="Pfam" id="PF24805">
    <property type="entry name" value="EIF3I"/>
    <property type="match status" value="1"/>
</dbReference>
<dbReference type="Proteomes" id="UP001165120">
    <property type="component" value="Unassembled WGS sequence"/>
</dbReference>
<dbReference type="GO" id="GO:0033290">
    <property type="term" value="C:eukaryotic 48S preinitiation complex"/>
    <property type="evidence" value="ECO:0007669"/>
    <property type="project" value="UniProtKB-UniRule"/>
</dbReference>
<comment type="function">
    <text evidence="7">Component of the eukaryotic translation initiation factor 3 (eIF-3) complex, which is involved in protein synthesis of a specialized repertoire of mRNAs and, together with other initiation factors, stimulates binding of mRNA and methionyl-tRNAi to the 40S ribosome. The eIF-3 complex specifically targets and initiates translation of a subset of mRNAs involved in cell proliferation.</text>
</comment>
<evidence type="ECO:0000256" key="6">
    <source>
        <dbReference type="ARBA" id="ARBA00038394"/>
    </source>
</evidence>
<gene>
    <name evidence="7" type="primary">TIF34</name>
    <name evidence="9" type="ORF">Cboi02_000562700</name>
</gene>
<evidence type="ECO:0000256" key="7">
    <source>
        <dbReference type="HAMAP-Rule" id="MF_03008"/>
    </source>
</evidence>
<organism evidence="9 10">
    <name type="scientific">Candida boidinii</name>
    <name type="common">Yeast</name>
    <dbReference type="NCBI Taxonomy" id="5477"/>
    <lineage>
        <taxon>Eukaryota</taxon>
        <taxon>Fungi</taxon>
        <taxon>Dikarya</taxon>
        <taxon>Ascomycota</taxon>
        <taxon>Saccharomycotina</taxon>
        <taxon>Pichiomycetes</taxon>
        <taxon>Pichiales</taxon>
        <taxon>Pichiaceae</taxon>
        <taxon>Ogataea</taxon>
        <taxon>Ogataea/Candida clade</taxon>
    </lineage>
</organism>
<proteinExistence type="inferred from homology"/>
<protein>
    <recommendedName>
        <fullName evidence="7">Eukaryotic translation initiation factor 3 subunit I</fullName>
        <shortName evidence="7">eIF3i</shortName>
    </recommendedName>
    <alternativeName>
        <fullName evidence="7">Eukaryotic translation initiation factor 3 39 kDa subunit homolog</fullName>
        <shortName evidence="7">eIF-3 39 kDa subunit homolog</shortName>
    </alternativeName>
</protein>
<feature type="repeat" description="WD" evidence="8">
    <location>
        <begin position="9"/>
        <end position="50"/>
    </location>
</feature>
<evidence type="ECO:0000256" key="4">
    <source>
        <dbReference type="ARBA" id="ARBA00022737"/>
    </source>
</evidence>
<dbReference type="InterPro" id="IPR015943">
    <property type="entry name" value="WD40/YVTN_repeat-like_dom_sf"/>
</dbReference>
<comment type="similarity">
    <text evidence="7">Belongs to the eIF-3 subunit I family.</text>
</comment>
<keyword evidence="10" id="KW-1185">Reference proteome</keyword>
<dbReference type="InterPro" id="IPR027525">
    <property type="entry name" value="eIF3i"/>
</dbReference>
<dbReference type="AlphaFoldDB" id="A0A9W6T745"/>
<dbReference type="PANTHER" id="PTHR19877:SF1">
    <property type="entry name" value="EUKARYOTIC TRANSLATION INITIATION FACTOR 3 SUBUNIT I"/>
    <property type="match status" value="1"/>
</dbReference>
<comment type="similarity">
    <text evidence="6">Belongs to the WD repeat STRAP family.</text>
</comment>
<dbReference type="GO" id="GO:0071541">
    <property type="term" value="C:eukaryotic translation initiation factor 3 complex, eIF3m"/>
    <property type="evidence" value="ECO:0007669"/>
    <property type="project" value="TreeGrafter"/>
</dbReference>
<evidence type="ECO:0000256" key="5">
    <source>
        <dbReference type="ARBA" id="ARBA00022917"/>
    </source>
</evidence>
<keyword evidence="1 7" id="KW-0963">Cytoplasm</keyword>
<name>A0A9W6T745_CANBO</name>
<dbReference type="SMART" id="SM00320">
    <property type="entry name" value="WD40"/>
    <property type="match status" value="5"/>
</dbReference>
<feature type="repeat" description="WD" evidence="8">
    <location>
        <begin position="189"/>
        <end position="230"/>
    </location>
</feature>
<sequence length="343" mass="37924">MNSIRPIALNGHERSLTQVKFNREGDLLFSVSKDKEASVWYSSNGERLGTLVGHGGTIWSIDVDPETNYVITGSGDFSFKLWKAETGECVRTWVLPAPVKWVEFNPTGEKAVVIEDKVMSSPGRVLVYAINQNLNDHSEEPILSIPTEEGKQKAVCAGFSYGGKYLIVCLVDGTILKYDSETGELLGEVKDHEDLITDIQFSSDKTYFITASKDKTARIYDVDDLKLLKTYLSPAPLNTACITPVKEFVIVGGGQDAKDVTTTAGKEGNFEARFLHKIFEHEIGTVKDHFGPLNCLSVHPKGIAYASGSEDGFVKIHFLPKAYFDFQYDVEKANPVGKKIEIN</sequence>
<dbReference type="GO" id="GO:0016282">
    <property type="term" value="C:eukaryotic 43S preinitiation complex"/>
    <property type="evidence" value="ECO:0007669"/>
    <property type="project" value="UniProtKB-UniRule"/>
</dbReference>
<evidence type="ECO:0000313" key="10">
    <source>
        <dbReference type="Proteomes" id="UP001165120"/>
    </source>
</evidence>
<keyword evidence="5 7" id="KW-0648">Protein biosynthesis</keyword>
<accession>A0A9W6T745</accession>
<dbReference type="GO" id="GO:0003743">
    <property type="term" value="F:translation initiation factor activity"/>
    <property type="evidence" value="ECO:0007669"/>
    <property type="project" value="UniProtKB-UniRule"/>
</dbReference>
<dbReference type="Gene3D" id="2.130.10.10">
    <property type="entry name" value="YVTN repeat-like/Quinoprotein amine dehydrogenase"/>
    <property type="match status" value="1"/>
</dbReference>
<reference evidence="9" key="1">
    <citation type="submission" date="2023-04" db="EMBL/GenBank/DDBJ databases">
        <title>Candida boidinii NBRC 10035.</title>
        <authorList>
            <person name="Ichikawa N."/>
            <person name="Sato H."/>
            <person name="Tonouchi N."/>
        </authorList>
    </citation>
    <scope>NUCLEOTIDE SEQUENCE</scope>
    <source>
        <strain evidence="9">NBRC 10035</strain>
    </source>
</reference>
<dbReference type="HAMAP" id="MF_03008">
    <property type="entry name" value="eIF3i"/>
    <property type="match status" value="1"/>
</dbReference>
<dbReference type="PROSITE" id="PS50082">
    <property type="entry name" value="WD_REPEATS_2"/>
    <property type="match status" value="3"/>
</dbReference>
<evidence type="ECO:0000313" key="9">
    <source>
        <dbReference type="EMBL" id="GME77750.1"/>
    </source>
</evidence>
<dbReference type="PANTHER" id="PTHR19877">
    <property type="entry name" value="EUKARYOTIC TRANSLATION INITIATION FACTOR 3 SUBUNIT I"/>
    <property type="match status" value="1"/>
</dbReference>
<keyword evidence="4" id="KW-0677">Repeat</keyword>
<evidence type="ECO:0000256" key="1">
    <source>
        <dbReference type="ARBA" id="ARBA00022490"/>
    </source>
</evidence>
<comment type="caution">
    <text evidence="9">The sequence shown here is derived from an EMBL/GenBank/DDBJ whole genome shotgun (WGS) entry which is preliminary data.</text>
</comment>
<dbReference type="GO" id="GO:0003723">
    <property type="term" value="F:RNA binding"/>
    <property type="evidence" value="ECO:0007669"/>
    <property type="project" value="TreeGrafter"/>
</dbReference>
<dbReference type="InterPro" id="IPR036322">
    <property type="entry name" value="WD40_repeat_dom_sf"/>
</dbReference>
<keyword evidence="2 7" id="KW-0396">Initiation factor</keyword>
<feature type="repeat" description="WD" evidence="8">
    <location>
        <begin position="51"/>
        <end position="92"/>
    </location>
</feature>
<dbReference type="PROSITE" id="PS50294">
    <property type="entry name" value="WD_REPEATS_REGION"/>
    <property type="match status" value="3"/>
</dbReference>
<dbReference type="GO" id="GO:0001732">
    <property type="term" value="P:formation of cytoplasmic translation initiation complex"/>
    <property type="evidence" value="ECO:0007669"/>
    <property type="project" value="UniProtKB-UniRule"/>
</dbReference>
<comment type="subunit">
    <text evidence="7">Component of the eukaryotic translation initiation factor 3 (eIF-3) complex.</text>
</comment>
<dbReference type="InterPro" id="IPR001680">
    <property type="entry name" value="WD40_rpt"/>
</dbReference>
<evidence type="ECO:0000256" key="3">
    <source>
        <dbReference type="ARBA" id="ARBA00022574"/>
    </source>
</evidence>
<keyword evidence="3 8" id="KW-0853">WD repeat</keyword>
<dbReference type="EMBL" id="BSXN01002832">
    <property type="protein sequence ID" value="GME77750.1"/>
    <property type="molecule type" value="Genomic_DNA"/>
</dbReference>
<comment type="subcellular location">
    <subcellularLocation>
        <location evidence="7">Cytoplasm</location>
    </subcellularLocation>
</comment>
<evidence type="ECO:0000256" key="8">
    <source>
        <dbReference type="PROSITE-ProRule" id="PRU00221"/>
    </source>
</evidence>